<reference evidence="6 7" key="1">
    <citation type="submission" date="2015-11" db="EMBL/GenBank/DDBJ databases">
        <title>Draft Genome Sequence of the Strain BR 10303 (Bradyrhizobium sp.) isolated from nodules of Centrolobium paraense.</title>
        <authorList>
            <person name="Zelli J.E."/>
            <person name="Simoes-Araujo J.L."/>
            <person name="Barauna A.C."/>
            <person name="Silva K."/>
        </authorList>
    </citation>
    <scope>NUCLEOTIDE SEQUENCE [LARGE SCALE GENOMIC DNA]</scope>
    <source>
        <strain evidence="6 7">BR 10303</strain>
    </source>
</reference>
<evidence type="ECO:0000256" key="1">
    <source>
        <dbReference type="ARBA" id="ARBA00007749"/>
    </source>
</evidence>
<dbReference type="Gene3D" id="3.60.15.10">
    <property type="entry name" value="Ribonuclease Z/Hydroxyacylglutathione hydrolase-like"/>
    <property type="match status" value="1"/>
</dbReference>
<protein>
    <submittedName>
        <fullName evidence="6">MBL fold metallo-hydrolase</fullName>
    </submittedName>
</protein>
<keyword evidence="2" id="KW-0479">Metal-binding</keyword>
<dbReference type="GO" id="GO:0016787">
    <property type="term" value="F:hydrolase activity"/>
    <property type="evidence" value="ECO:0007669"/>
    <property type="project" value="UniProtKB-KW"/>
</dbReference>
<dbReference type="OrthoDB" id="9773738at2"/>
<comment type="similarity">
    <text evidence="1">Belongs to the metallo-beta-lactamase superfamily.</text>
</comment>
<dbReference type="PANTHER" id="PTHR42978">
    <property type="entry name" value="QUORUM-QUENCHING LACTONASE YTNP-RELATED-RELATED"/>
    <property type="match status" value="1"/>
</dbReference>
<dbReference type="InterPro" id="IPR051013">
    <property type="entry name" value="MBL_superfamily_lactonases"/>
</dbReference>
<name>A0A109JV64_9BRAD</name>
<dbReference type="Pfam" id="PF00753">
    <property type="entry name" value="Lactamase_B"/>
    <property type="match status" value="1"/>
</dbReference>
<evidence type="ECO:0000313" key="6">
    <source>
        <dbReference type="EMBL" id="KWV55545.1"/>
    </source>
</evidence>
<feature type="domain" description="Metallo-beta-lactamase" evidence="5">
    <location>
        <begin position="58"/>
        <end position="268"/>
    </location>
</feature>
<proteinExistence type="inferred from homology"/>
<sequence>MRQIRIGDITIDAVIEREGPWRRPQDFFPAYDDAVFKHHLRTMEPEVFDAARGMMVITYQTFVVRTPRYTILVDTCTGEDKGHPPPFDFPGKERWRNELFALGISFEQIDYVFCTHLHIDHTGWNTTLRDGRWVPTFPNAKYVFHKREYAAWEAENAKGANPPGTVFRDNCLPIVEAGQALLVDDDYALDDTVTLTPTPGHSPCHCCVNIFSKGQRAVVAGDLMHHAIQCREPEWSAKPDWDPKQSAVSRRKFFSSVAETDTLILPIHFPTPTVGLIKADGDRFDYRFKRE</sequence>
<accession>A0A109JV64</accession>
<dbReference type="Proteomes" id="UP000057737">
    <property type="component" value="Unassembled WGS sequence"/>
</dbReference>
<comment type="caution">
    <text evidence="6">The sequence shown here is derived from an EMBL/GenBank/DDBJ whole genome shotgun (WGS) entry which is preliminary data.</text>
</comment>
<dbReference type="CDD" id="cd16277">
    <property type="entry name" value="metallo-hydrolase-like_MBL-fold"/>
    <property type="match status" value="1"/>
</dbReference>
<keyword evidence="7" id="KW-1185">Reference proteome</keyword>
<dbReference type="AlphaFoldDB" id="A0A109JV64"/>
<evidence type="ECO:0000256" key="4">
    <source>
        <dbReference type="ARBA" id="ARBA00022833"/>
    </source>
</evidence>
<evidence type="ECO:0000259" key="5">
    <source>
        <dbReference type="SMART" id="SM00849"/>
    </source>
</evidence>
<dbReference type="RefSeq" id="WP_066507287.1">
    <property type="nucleotide sequence ID" value="NZ_LNCU01000062.1"/>
</dbReference>
<dbReference type="InterPro" id="IPR001279">
    <property type="entry name" value="Metallo-B-lactamas"/>
</dbReference>
<keyword evidence="4" id="KW-0862">Zinc</keyword>
<evidence type="ECO:0000256" key="3">
    <source>
        <dbReference type="ARBA" id="ARBA00022801"/>
    </source>
</evidence>
<evidence type="ECO:0000256" key="2">
    <source>
        <dbReference type="ARBA" id="ARBA00022723"/>
    </source>
</evidence>
<keyword evidence="3 6" id="KW-0378">Hydrolase</keyword>
<organism evidence="6 7">
    <name type="scientific">Bradyrhizobium macuxiense</name>
    <dbReference type="NCBI Taxonomy" id="1755647"/>
    <lineage>
        <taxon>Bacteria</taxon>
        <taxon>Pseudomonadati</taxon>
        <taxon>Pseudomonadota</taxon>
        <taxon>Alphaproteobacteria</taxon>
        <taxon>Hyphomicrobiales</taxon>
        <taxon>Nitrobacteraceae</taxon>
        <taxon>Bradyrhizobium</taxon>
    </lineage>
</organism>
<dbReference type="GO" id="GO:0046872">
    <property type="term" value="F:metal ion binding"/>
    <property type="evidence" value="ECO:0007669"/>
    <property type="project" value="UniProtKB-KW"/>
</dbReference>
<dbReference type="EMBL" id="LNCU01000062">
    <property type="protein sequence ID" value="KWV55545.1"/>
    <property type="molecule type" value="Genomic_DNA"/>
</dbReference>
<dbReference type="SMART" id="SM00849">
    <property type="entry name" value="Lactamase_B"/>
    <property type="match status" value="1"/>
</dbReference>
<dbReference type="InterPro" id="IPR036866">
    <property type="entry name" value="RibonucZ/Hydroxyglut_hydro"/>
</dbReference>
<gene>
    <name evidence="6" type="ORF">AS156_05680</name>
</gene>
<dbReference type="SUPFAM" id="SSF56281">
    <property type="entry name" value="Metallo-hydrolase/oxidoreductase"/>
    <property type="match status" value="1"/>
</dbReference>
<dbReference type="PANTHER" id="PTHR42978:SF6">
    <property type="entry name" value="QUORUM-QUENCHING LACTONASE YTNP-RELATED"/>
    <property type="match status" value="1"/>
</dbReference>
<evidence type="ECO:0000313" key="7">
    <source>
        <dbReference type="Proteomes" id="UP000057737"/>
    </source>
</evidence>